<name>A0AAE9DFF9_CAEBR</name>
<dbReference type="AlphaFoldDB" id="A0AAE9DFF9"/>
<organism evidence="1 2">
    <name type="scientific">Caenorhabditis briggsae</name>
    <dbReference type="NCBI Taxonomy" id="6238"/>
    <lineage>
        <taxon>Eukaryota</taxon>
        <taxon>Metazoa</taxon>
        <taxon>Ecdysozoa</taxon>
        <taxon>Nematoda</taxon>
        <taxon>Chromadorea</taxon>
        <taxon>Rhabditida</taxon>
        <taxon>Rhabditina</taxon>
        <taxon>Rhabditomorpha</taxon>
        <taxon>Rhabditoidea</taxon>
        <taxon>Rhabditidae</taxon>
        <taxon>Peloderinae</taxon>
        <taxon>Caenorhabditis</taxon>
    </lineage>
</organism>
<dbReference type="EMBL" id="CP090893">
    <property type="protein sequence ID" value="ULU02376.1"/>
    <property type="molecule type" value="Genomic_DNA"/>
</dbReference>
<gene>
    <name evidence="1" type="ORF">L3Y34_002152</name>
</gene>
<evidence type="ECO:0000313" key="2">
    <source>
        <dbReference type="Proteomes" id="UP000827892"/>
    </source>
</evidence>
<reference evidence="1 2" key="1">
    <citation type="submission" date="2022-05" db="EMBL/GenBank/DDBJ databases">
        <title>Chromosome-level reference genomes for two strains of Caenorhabditis briggsae: an improved platform for comparative genomics.</title>
        <authorList>
            <person name="Stevens L."/>
            <person name="Andersen E.C."/>
        </authorList>
    </citation>
    <scope>NUCLEOTIDE SEQUENCE [LARGE SCALE GENOMIC DNA]</scope>
    <source>
        <strain evidence="1">QX1410_ONT</strain>
        <tissue evidence="1">Whole-organism</tissue>
    </source>
</reference>
<accession>A0AAE9DFF9</accession>
<evidence type="ECO:0000313" key="1">
    <source>
        <dbReference type="EMBL" id="ULU02376.1"/>
    </source>
</evidence>
<protein>
    <submittedName>
        <fullName evidence="1">Uncharacterized protein</fullName>
    </submittedName>
</protein>
<dbReference type="Proteomes" id="UP000827892">
    <property type="component" value="Chromosome III"/>
</dbReference>
<sequence length="107" mass="11723">MSSDAMLIELDEDLGSGDADEVVSVNDDFVDVISLVLGSDGVPDVLWRVSEVLLAEDEDEVEVRAGEVEAREVKEDAADVVNKIAEDEEIAGVVWNCPRYVRGIRFL</sequence>
<proteinExistence type="predicted"/>